<dbReference type="EMBL" id="MEIL01000029">
    <property type="protein sequence ID" value="PIT38843.1"/>
    <property type="molecule type" value="Genomic_DNA"/>
</dbReference>
<dbReference type="AlphaFoldDB" id="A0A2N9X6P0"/>
<dbReference type="PROSITE" id="PS51257">
    <property type="entry name" value="PROKAR_LIPOPROTEIN"/>
    <property type="match status" value="1"/>
</dbReference>
<evidence type="ECO:0000313" key="3">
    <source>
        <dbReference type="Proteomes" id="UP000230202"/>
    </source>
</evidence>
<accession>A0A2N9X6P0</accession>
<protein>
    <recommendedName>
        <fullName evidence="4">Lipoprotein</fullName>
    </recommendedName>
</protein>
<sequence length="135" mass="15479">MEVKNVMQYRLCKKRLLIVTGISLLLGGCSISDWYNGYYAGRAAIIEAQKDRAAYYGAESVQMKELRRNNDAYCTDLARKPENRLQEKGFPNGVFNDGMYSICMEKRGTPTFETYQSNQSKKEKAERRARGEIVL</sequence>
<proteinExistence type="predicted"/>
<name>A0A2N9X6P0_9NEIS</name>
<evidence type="ECO:0008006" key="4">
    <source>
        <dbReference type="Google" id="ProtNLM"/>
    </source>
</evidence>
<feature type="compositionally biased region" description="Basic and acidic residues" evidence="1">
    <location>
        <begin position="120"/>
        <end position="135"/>
    </location>
</feature>
<gene>
    <name evidence="2" type="ORF">BHC54_10155</name>
</gene>
<evidence type="ECO:0000256" key="1">
    <source>
        <dbReference type="SAM" id="MobiDB-lite"/>
    </source>
</evidence>
<organism evidence="2 3">
    <name type="scientific">Snodgrassella alvi</name>
    <dbReference type="NCBI Taxonomy" id="1196083"/>
    <lineage>
        <taxon>Bacteria</taxon>
        <taxon>Pseudomonadati</taxon>
        <taxon>Pseudomonadota</taxon>
        <taxon>Betaproteobacteria</taxon>
        <taxon>Neisseriales</taxon>
        <taxon>Neisseriaceae</taxon>
        <taxon>Snodgrassella</taxon>
    </lineage>
</organism>
<reference evidence="2" key="1">
    <citation type="journal article" date="2017" name="MBio">
        <title>Type VI secretion-mediated competition in the bee gut microbiome.</title>
        <authorList>
            <person name="Steele M.I."/>
            <person name="Kwong W.K."/>
            <person name="Powell J.E."/>
            <person name="Whiteley M."/>
            <person name="Moran N.A."/>
        </authorList>
    </citation>
    <scope>NUCLEOTIDE SEQUENCE [LARGE SCALE GENOMIC DNA]</scope>
    <source>
        <strain evidence="2">WkB273</strain>
    </source>
</reference>
<evidence type="ECO:0000313" key="2">
    <source>
        <dbReference type="EMBL" id="PIT38843.1"/>
    </source>
</evidence>
<comment type="caution">
    <text evidence="2">The sequence shown here is derived from an EMBL/GenBank/DDBJ whole genome shotgun (WGS) entry which is preliminary data.</text>
</comment>
<keyword evidence="3" id="KW-1185">Reference proteome</keyword>
<feature type="region of interest" description="Disordered" evidence="1">
    <location>
        <begin position="113"/>
        <end position="135"/>
    </location>
</feature>
<dbReference type="Proteomes" id="UP000230202">
    <property type="component" value="Unassembled WGS sequence"/>
</dbReference>